<sequence>MGSWMVGSVAICLLVFVLVVKGGGFGEQKRFWGWEPLIRSPVDLEEDVDEAEADGATRWAVLVAGSSGYANYRHQSDVCHAYQILKKGGLKDENIVVFMYDDIATSEMNPRPGVIINHPQGDNVYAGVPKDYIGEDVTVDNLFAVLLGDKNSVKGGSGKVVDSKPNDRIFFYYSDHGGPGVLGMPNQPYLVANDLIEVLKKKHAMGTYKEMVIYIEACESGSMFEGMMPEDLNIYVTTASNAEESSYGTYCPGMDPSPPPDETHNLKKESLEQQFNKVKLRTSNYDTYNSGSHVMEYGNKDIKPEKVYLYQGFDPETVNLPANGIDFHKKMDGVNQRDADLIFLWQKYKKASESNRTEVGKKITEMLAHRAHLDSSIDTIGILLFGPEKGRLILHSNRGRGLPLVDDWECLKSTTYNTDYIISFQPLQQYKAPVFPFLFSQSLSIISPFSMVSWHLALNFSLLLLILITPSLEGGRSSCQLIGSCSLNVAQDAEDDSTTWAVLVAGSNGYYNYRHQADVCHAYQVLKRGGLKDENIVVFMYDDIAHHESNPKPGVIINHPKGHDVYAGVPKDYTGESVTSSNLYSVILGDKRSVKGGSGKVVNSKANDRIFIYYSDHGGPGTLGMPTSPNVYAKDFIQVLEKKHAAATYKQMVIYVESCESGSIFEGLLNEKMNIYVTTASNADENSWGTYCPGMEPPPPPEYDTCLGDLYSVAWMEDSDQQEANGETLEQQYKKVKLRTYNNNSSQGSHVMEYGTKDIRLESISLYQGFGASNISMFINDDTNVPMGVVNQRDADLVFFQTKYEKMMEGSEEKRDMLKQMNDIKSHRLHLDASVDAIGERLFGSGSGRLVLSSLRAQGKPLVDDWGCLKSMVRVYETHCGALTEYGMKHMRAFGNICNNKVSGAAMEEASIAACSGYDEIGEWSPLKKGYSA</sequence>
<organism evidence="10 11">
    <name type="scientific">Cynara cardunculus var. scolymus</name>
    <name type="common">Globe artichoke</name>
    <name type="synonym">Cynara scolymus</name>
    <dbReference type="NCBI Taxonomy" id="59895"/>
    <lineage>
        <taxon>Eukaryota</taxon>
        <taxon>Viridiplantae</taxon>
        <taxon>Streptophyta</taxon>
        <taxon>Embryophyta</taxon>
        <taxon>Tracheophyta</taxon>
        <taxon>Spermatophyta</taxon>
        <taxon>Magnoliopsida</taxon>
        <taxon>eudicotyledons</taxon>
        <taxon>Gunneridae</taxon>
        <taxon>Pentapetalae</taxon>
        <taxon>asterids</taxon>
        <taxon>campanulids</taxon>
        <taxon>Asterales</taxon>
        <taxon>Asteraceae</taxon>
        <taxon>Carduoideae</taxon>
        <taxon>Cardueae</taxon>
        <taxon>Carduinae</taxon>
        <taxon>Cynara</taxon>
    </lineage>
</organism>
<feature type="chain" id="PRO_5007159776" evidence="8">
    <location>
        <begin position="23"/>
        <end position="933"/>
    </location>
</feature>
<dbReference type="PRINTS" id="PR00776">
    <property type="entry name" value="HEMOGLOBNASE"/>
</dbReference>
<evidence type="ECO:0000259" key="9">
    <source>
        <dbReference type="Pfam" id="PF20985"/>
    </source>
</evidence>
<dbReference type="InterPro" id="IPR046427">
    <property type="entry name" value="Legumain_prodom_sf"/>
</dbReference>
<dbReference type="Gramene" id="KVH95500">
    <property type="protein sequence ID" value="KVH95500"/>
    <property type="gene ID" value="Ccrd_002429"/>
</dbReference>
<evidence type="ECO:0000256" key="7">
    <source>
        <dbReference type="ARBA" id="ARBA00023180"/>
    </source>
</evidence>
<gene>
    <name evidence="10" type="ORF">Ccrd_002429</name>
</gene>
<comment type="similarity">
    <text evidence="1">Belongs to the peptidase C13 family.</text>
</comment>
<dbReference type="PANTHER" id="PTHR12000:SF48">
    <property type="entry name" value="LEGUMAIN PROTEIN"/>
    <property type="match status" value="1"/>
</dbReference>
<evidence type="ECO:0000256" key="8">
    <source>
        <dbReference type="SAM" id="SignalP"/>
    </source>
</evidence>
<dbReference type="CDD" id="cd21115">
    <property type="entry name" value="legumain_C"/>
    <property type="match status" value="1"/>
</dbReference>
<dbReference type="AlphaFoldDB" id="A0A118JXE3"/>
<dbReference type="STRING" id="59895.A0A118JXE3"/>
<evidence type="ECO:0000256" key="4">
    <source>
        <dbReference type="ARBA" id="ARBA00022801"/>
    </source>
</evidence>
<protein>
    <submittedName>
        <fullName evidence="10">Peptidase C13, legumain</fullName>
    </submittedName>
</protein>
<keyword evidence="5" id="KW-0788">Thiol protease</keyword>
<dbReference type="PANTHER" id="PTHR12000">
    <property type="entry name" value="HEMOGLOBINASE FAMILY MEMBER"/>
    <property type="match status" value="1"/>
</dbReference>
<evidence type="ECO:0000256" key="1">
    <source>
        <dbReference type="ARBA" id="ARBA00009941"/>
    </source>
</evidence>
<dbReference type="GO" id="GO:0006624">
    <property type="term" value="P:vacuolar protein processing"/>
    <property type="evidence" value="ECO:0007669"/>
    <property type="project" value="TreeGrafter"/>
</dbReference>
<dbReference type="FunFam" id="1.10.132.130:FF:000001">
    <property type="entry name" value="Vacuolar-processing enzyme beta-isozyme"/>
    <property type="match status" value="1"/>
</dbReference>
<keyword evidence="7" id="KW-0325">Glycoprotein</keyword>
<keyword evidence="6" id="KW-1015">Disulfide bond</keyword>
<dbReference type="InterPro" id="IPR001096">
    <property type="entry name" value="Peptidase_C13"/>
</dbReference>
<evidence type="ECO:0000256" key="2">
    <source>
        <dbReference type="ARBA" id="ARBA00022670"/>
    </source>
</evidence>
<evidence type="ECO:0000256" key="5">
    <source>
        <dbReference type="ARBA" id="ARBA00022807"/>
    </source>
</evidence>
<evidence type="ECO:0000256" key="3">
    <source>
        <dbReference type="ARBA" id="ARBA00022729"/>
    </source>
</evidence>
<dbReference type="Pfam" id="PF01650">
    <property type="entry name" value="Peptidase_C13"/>
    <property type="match status" value="2"/>
</dbReference>
<evidence type="ECO:0000256" key="6">
    <source>
        <dbReference type="ARBA" id="ARBA00023157"/>
    </source>
</evidence>
<evidence type="ECO:0000313" key="11">
    <source>
        <dbReference type="Proteomes" id="UP000243975"/>
    </source>
</evidence>
<keyword evidence="11" id="KW-1185">Reference proteome</keyword>
<dbReference type="GO" id="GO:0004197">
    <property type="term" value="F:cysteine-type endopeptidase activity"/>
    <property type="evidence" value="ECO:0007669"/>
    <property type="project" value="TreeGrafter"/>
</dbReference>
<proteinExistence type="inferred from homology"/>
<dbReference type="Proteomes" id="UP000243975">
    <property type="component" value="Unassembled WGS sequence"/>
</dbReference>
<reference evidence="10 11" key="1">
    <citation type="journal article" date="2016" name="Sci. Rep.">
        <title>The genome sequence of the outbreeding globe artichoke constructed de novo incorporating a phase-aware low-pass sequencing strategy of F1 progeny.</title>
        <authorList>
            <person name="Scaglione D."/>
            <person name="Reyes-Chin-Wo S."/>
            <person name="Acquadro A."/>
            <person name="Froenicke L."/>
            <person name="Portis E."/>
            <person name="Beitel C."/>
            <person name="Tirone M."/>
            <person name="Mauro R."/>
            <person name="Lo Monaco A."/>
            <person name="Mauromicale G."/>
            <person name="Faccioli P."/>
            <person name="Cattivelli L."/>
            <person name="Rieseberg L."/>
            <person name="Michelmore R."/>
            <person name="Lanteri S."/>
        </authorList>
    </citation>
    <scope>NUCLEOTIDE SEQUENCE [LARGE SCALE GENOMIC DNA]</scope>
    <source>
        <strain evidence="10">2C</strain>
    </source>
</reference>
<keyword evidence="2" id="KW-0645">Protease</keyword>
<dbReference type="EMBL" id="LEKV01004386">
    <property type="protein sequence ID" value="KVH95500.1"/>
    <property type="molecule type" value="Genomic_DNA"/>
</dbReference>
<dbReference type="Gene3D" id="3.40.50.1460">
    <property type="match status" value="2"/>
</dbReference>
<dbReference type="InterPro" id="IPR048501">
    <property type="entry name" value="Legum_prodom"/>
</dbReference>
<dbReference type="GO" id="GO:0051603">
    <property type="term" value="P:proteolysis involved in protein catabolic process"/>
    <property type="evidence" value="ECO:0007669"/>
    <property type="project" value="TreeGrafter"/>
</dbReference>
<comment type="caution">
    <text evidence="10">The sequence shown here is derived from an EMBL/GenBank/DDBJ whole genome shotgun (WGS) entry which is preliminary data.</text>
</comment>
<dbReference type="GO" id="GO:0005773">
    <property type="term" value="C:vacuole"/>
    <property type="evidence" value="ECO:0007669"/>
    <property type="project" value="GOC"/>
</dbReference>
<feature type="domain" description="Legumain prodomain" evidence="9">
    <location>
        <begin position="819"/>
        <end position="915"/>
    </location>
</feature>
<feature type="signal peptide" evidence="8">
    <location>
        <begin position="1"/>
        <end position="22"/>
    </location>
</feature>
<accession>A0A118JXE3</accession>
<dbReference type="Gene3D" id="1.10.132.130">
    <property type="match status" value="2"/>
</dbReference>
<name>A0A118JXE3_CYNCS</name>
<keyword evidence="4" id="KW-0378">Hydrolase</keyword>
<dbReference type="OMA" id="DYNGEHV"/>
<evidence type="ECO:0000313" key="10">
    <source>
        <dbReference type="EMBL" id="KVH95500.1"/>
    </source>
</evidence>
<dbReference type="Pfam" id="PF20985">
    <property type="entry name" value="Legum_prodom"/>
    <property type="match status" value="2"/>
</dbReference>
<keyword evidence="3 8" id="KW-0732">Signal</keyword>
<feature type="domain" description="Legumain prodomain" evidence="9">
    <location>
        <begin position="361"/>
        <end position="415"/>
    </location>
</feature>
<dbReference type="FunFam" id="3.40.50.1460:FF:000005">
    <property type="entry name" value="Vacuolar-processing enzyme beta-isozyme"/>
    <property type="match status" value="2"/>
</dbReference>